<dbReference type="SUPFAM" id="SSF51230">
    <property type="entry name" value="Single hybrid motif"/>
    <property type="match status" value="1"/>
</dbReference>
<dbReference type="InterPro" id="IPR011053">
    <property type="entry name" value="Single_hybrid_motif"/>
</dbReference>
<keyword evidence="1" id="KW-0092">Biotin</keyword>
<evidence type="ECO:0000313" key="4">
    <source>
        <dbReference type="Proteomes" id="UP000283469"/>
    </source>
</evidence>
<dbReference type="OrthoDB" id="8902504at2"/>
<keyword evidence="4" id="KW-1185">Reference proteome</keyword>
<dbReference type="FunFam" id="2.40.50.100:FF:000003">
    <property type="entry name" value="Acetyl-CoA carboxylase biotin carboxyl carrier protein"/>
    <property type="match status" value="1"/>
</dbReference>
<reference evidence="3 4" key="1">
    <citation type="submission" date="2018-08" db="EMBL/GenBank/DDBJ databases">
        <title>Sphingobium sp. EO9.</title>
        <authorList>
            <person name="Park Y."/>
            <person name="Kim K.H."/>
            <person name="Jeon C.O."/>
        </authorList>
    </citation>
    <scope>NUCLEOTIDE SEQUENCE [LARGE SCALE GENOMIC DNA]</scope>
    <source>
        <strain evidence="3 4">EO9</strain>
    </source>
</reference>
<proteinExistence type="predicted"/>
<dbReference type="CDD" id="cd06850">
    <property type="entry name" value="biotinyl_domain"/>
    <property type="match status" value="1"/>
</dbReference>
<dbReference type="InterPro" id="IPR000089">
    <property type="entry name" value="Biotin_lipoyl"/>
</dbReference>
<dbReference type="PANTHER" id="PTHR45266:SF3">
    <property type="entry name" value="OXALOACETATE DECARBOXYLASE ALPHA CHAIN"/>
    <property type="match status" value="1"/>
</dbReference>
<organism evidence="3 4">
    <name type="scientific">Sphingobium terrigena</name>
    <dbReference type="NCBI Taxonomy" id="2304063"/>
    <lineage>
        <taxon>Bacteria</taxon>
        <taxon>Pseudomonadati</taxon>
        <taxon>Pseudomonadota</taxon>
        <taxon>Alphaproteobacteria</taxon>
        <taxon>Sphingomonadales</taxon>
        <taxon>Sphingomonadaceae</taxon>
        <taxon>Sphingobium</taxon>
    </lineage>
</organism>
<dbReference type="Proteomes" id="UP000283469">
    <property type="component" value="Unassembled WGS sequence"/>
</dbReference>
<name>A0A418YYB5_9SPHN</name>
<comment type="caution">
    <text evidence="3">The sequence shown here is derived from an EMBL/GenBank/DDBJ whole genome shotgun (WGS) entry which is preliminary data.</text>
</comment>
<dbReference type="EMBL" id="QVRA01000001">
    <property type="protein sequence ID" value="RJG57867.1"/>
    <property type="molecule type" value="Genomic_DNA"/>
</dbReference>
<evidence type="ECO:0000259" key="2">
    <source>
        <dbReference type="PROSITE" id="PS50968"/>
    </source>
</evidence>
<sequence>MQHIFEIGGVEHRLWLARSGEGYRLHLDGGEATIALANGRLRIDGVETSIHVAHEGDRLFIHIGGDSHELLYQDPVAHHAAGAGRGSQDVLHAPMPGVVVALSVEEGQAVKEGDILLVIESMKLETAIRAPRDGVIETAHLAVGKSFERDAPLISLAPLEAQA</sequence>
<dbReference type="PANTHER" id="PTHR45266">
    <property type="entry name" value="OXALOACETATE DECARBOXYLASE ALPHA CHAIN"/>
    <property type="match status" value="1"/>
</dbReference>
<dbReference type="Gene3D" id="2.40.50.100">
    <property type="match status" value="1"/>
</dbReference>
<gene>
    <name evidence="3" type="ORF">D0Z70_01235</name>
</gene>
<dbReference type="AlphaFoldDB" id="A0A418YYB5"/>
<feature type="domain" description="Lipoyl-binding" evidence="2">
    <location>
        <begin position="82"/>
        <end position="157"/>
    </location>
</feature>
<protein>
    <submittedName>
        <fullName evidence="3">Biotin/lipoyl-binding protein</fullName>
    </submittedName>
</protein>
<dbReference type="InterPro" id="IPR050709">
    <property type="entry name" value="Biotin_Carboxyl_Carrier/Decarb"/>
</dbReference>
<evidence type="ECO:0000256" key="1">
    <source>
        <dbReference type="ARBA" id="ARBA00023267"/>
    </source>
</evidence>
<dbReference type="RefSeq" id="WP_119743595.1">
    <property type="nucleotide sequence ID" value="NZ_QVRA01000001.1"/>
</dbReference>
<dbReference type="Pfam" id="PF00364">
    <property type="entry name" value="Biotin_lipoyl"/>
    <property type="match status" value="1"/>
</dbReference>
<accession>A0A418YYB5</accession>
<dbReference type="PROSITE" id="PS50968">
    <property type="entry name" value="BIOTINYL_LIPOYL"/>
    <property type="match status" value="1"/>
</dbReference>
<evidence type="ECO:0000313" key="3">
    <source>
        <dbReference type="EMBL" id="RJG57867.1"/>
    </source>
</evidence>